<dbReference type="AlphaFoldDB" id="A0AAN2CA20"/>
<dbReference type="Proteomes" id="UP001317532">
    <property type="component" value="Chromosome"/>
</dbReference>
<reference evidence="1 2" key="1">
    <citation type="journal article" date="2022" name="ISME Commun">
        <title>Vulcanimicrobium alpinus gen. nov. sp. nov., the first cultivated representative of the candidate phylum 'Eremiobacterota', is a metabolically versatile aerobic anoxygenic phototroph.</title>
        <authorList>
            <person name="Yabe S."/>
            <person name="Muto K."/>
            <person name="Abe K."/>
            <person name="Yokota A."/>
            <person name="Staudigel H."/>
            <person name="Tebo B.M."/>
        </authorList>
    </citation>
    <scope>NUCLEOTIDE SEQUENCE [LARGE SCALE GENOMIC DNA]</scope>
    <source>
        <strain evidence="1 2">WC8-2</strain>
    </source>
</reference>
<name>A0AAN2CA20_UNVUL</name>
<protein>
    <submittedName>
        <fullName evidence="1">Uncharacterized protein</fullName>
    </submittedName>
</protein>
<gene>
    <name evidence="1" type="ORF">WPS_24460</name>
</gene>
<evidence type="ECO:0000313" key="1">
    <source>
        <dbReference type="EMBL" id="BDE07170.1"/>
    </source>
</evidence>
<accession>A0AAN2CA20</accession>
<evidence type="ECO:0000313" key="2">
    <source>
        <dbReference type="Proteomes" id="UP001317532"/>
    </source>
</evidence>
<organism evidence="1 2">
    <name type="scientific">Vulcanimicrobium alpinum</name>
    <dbReference type="NCBI Taxonomy" id="3016050"/>
    <lineage>
        <taxon>Bacteria</taxon>
        <taxon>Bacillati</taxon>
        <taxon>Vulcanimicrobiota</taxon>
        <taxon>Vulcanimicrobiia</taxon>
        <taxon>Vulcanimicrobiales</taxon>
        <taxon>Vulcanimicrobiaceae</taxon>
        <taxon>Vulcanimicrobium</taxon>
    </lineage>
</organism>
<dbReference type="KEGG" id="vab:WPS_24460"/>
<proteinExistence type="predicted"/>
<dbReference type="EMBL" id="AP025523">
    <property type="protein sequence ID" value="BDE07170.1"/>
    <property type="molecule type" value="Genomic_DNA"/>
</dbReference>
<sequence length="55" mass="6056">MRLRSRVRSRPIQPVAVAETVCITGVVRVSESVAVTDTTSMGDDGVCGFRVYDRR</sequence>
<keyword evidence="2" id="KW-1185">Reference proteome</keyword>